<organism evidence="12 13">
    <name type="scientific">Psilocybe cf. subviscida</name>
    <dbReference type="NCBI Taxonomy" id="2480587"/>
    <lineage>
        <taxon>Eukaryota</taxon>
        <taxon>Fungi</taxon>
        <taxon>Dikarya</taxon>
        <taxon>Basidiomycota</taxon>
        <taxon>Agaricomycotina</taxon>
        <taxon>Agaricomycetes</taxon>
        <taxon>Agaricomycetidae</taxon>
        <taxon>Agaricales</taxon>
        <taxon>Agaricineae</taxon>
        <taxon>Strophariaceae</taxon>
        <taxon>Psilocybe</taxon>
    </lineage>
</organism>
<sequence length="210" mass="22093">MRSALYTIALLAATANAHFQLQFPPPRGSFNENNEPNFCDGYLTPSTNRTEFPLSGGFFTLNSEHPSWTAGVQVSTNANPQSFDNFQLVNSFFKVNGEGQFCIPLDFKKSNATSLTAGQNVTIQIVYTGGDGQLYQCADLTLADNFNISSSVACTNATGSASTAPSGTSPTSTAPGSTATPTTKTSSAIVKGVEPIIAAFALMFFGLAIM</sequence>
<feature type="chain" id="PRO_5034541921" description="Copper acquisition factor BIM1-like domain-containing protein" evidence="10">
    <location>
        <begin position="18"/>
        <end position="210"/>
    </location>
</feature>
<keyword evidence="7" id="KW-0449">Lipoprotein</keyword>
<keyword evidence="4 10" id="KW-0732">Signal</keyword>
<evidence type="ECO:0000256" key="10">
    <source>
        <dbReference type="SAM" id="SignalP"/>
    </source>
</evidence>
<accession>A0A8H5AW69</accession>
<evidence type="ECO:0000256" key="5">
    <source>
        <dbReference type="ARBA" id="ARBA00023136"/>
    </source>
</evidence>
<evidence type="ECO:0000259" key="11">
    <source>
        <dbReference type="Pfam" id="PF20238"/>
    </source>
</evidence>
<feature type="signal peptide" evidence="10">
    <location>
        <begin position="1"/>
        <end position="17"/>
    </location>
</feature>
<dbReference type="Pfam" id="PF20238">
    <property type="entry name" value="BIM1-like_dom"/>
    <property type="match status" value="1"/>
</dbReference>
<evidence type="ECO:0000256" key="3">
    <source>
        <dbReference type="ARBA" id="ARBA00022622"/>
    </source>
</evidence>
<dbReference type="Proteomes" id="UP000567179">
    <property type="component" value="Unassembled WGS sequence"/>
</dbReference>
<keyword evidence="6" id="KW-0325">Glycoprotein</keyword>
<dbReference type="AlphaFoldDB" id="A0A8H5AW69"/>
<comment type="subcellular location">
    <subcellularLocation>
        <location evidence="1">Cell membrane</location>
        <topology evidence="1">Lipid-anchor</topology>
        <topology evidence="1">GPI-anchor</topology>
    </subcellularLocation>
</comment>
<keyword evidence="5 9" id="KW-0472">Membrane</keyword>
<feature type="domain" description="Copper acquisition factor BIM1-like" evidence="11">
    <location>
        <begin position="16"/>
        <end position="159"/>
    </location>
</feature>
<comment type="caution">
    <text evidence="12">The sequence shown here is derived from an EMBL/GenBank/DDBJ whole genome shotgun (WGS) entry which is preliminary data.</text>
</comment>
<evidence type="ECO:0000256" key="4">
    <source>
        <dbReference type="ARBA" id="ARBA00022729"/>
    </source>
</evidence>
<feature type="region of interest" description="Disordered" evidence="8">
    <location>
        <begin position="159"/>
        <end position="185"/>
    </location>
</feature>
<keyword evidence="2" id="KW-1003">Cell membrane</keyword>
<keyword evidence="13" id="KW-1185">Reference proteome</keyword>
<evidence type="ECO:0000256" key="9">
    <source>
        <dbReference type="SAM" id="Phobius"/>
    </source>
</evidence>
<dbReference type="InterPro" id="IPR046936">
    <property type="entry name" value="BIM1-like"/>
</dbReference>
<dbReference type="EMBL" id="JAACJJ010000056">
    <property type="protein sequence ID" value="KAF5311836.1"/>
    <property type="molecule type" value="Genomic_DNA"/>
</dbReference>
<evidence type="ECO:0000256" key="8">
    <source>
        <dbReference type="SAM" id="MobiDB-lite"/>
    </source>
</evidence>
<protein>
    <recommendedName>
        <fullName evidence="11">Copper acquisition factor BIM1-like domain-containing protein</fullName>
    </recommendedName>
</protein>
<evidence type="ECO:0000313" key="13">
    <source>
        <dbReference type="Proteomes" id="UP000567179"/>
    </source>
</evidence>
<dbReference type="GO" id="GO:0098552">
    <property type="term" value="C:side of membrane"/>
    <property type="evidence" value="ECO:0007669"/>
    <property type="project" value="UniProtKB-KW"/>
</dbReference>
<proteinExistence type="predicted"/>
<dbReference type="GO" id="GO:0005886">
    <property type="term" value="C:plasma membrane"/>
    <property type="evidence" value="ECO:0007669"/>
    <property type="project" value="UniProtKB-SubCell"/>
</dbReference>
<keyword evidence="9" id="KW-0812">Transmembrane</keyword>
<evidence type="ECO:0000313" key="12">
    <source>
        <dbReference type="EMBL" id="KAF5311836.1"/>
    </source>
</evidence>
<keyword evidence="9" id="KW-1133">Transmembrane helix</keyword>
<name>A0A8H5AW69_9AGAR</name>
<keyword evidence="3" id="KW-0336">GPI-anchor</keyword>
<evidence type="ECO:0000256" key="2">
    <source>
        <dbReference type="ARBA" id="ARBA00022475"/>
    </source>
</evidence>
<gene>
    <name evidence="12" type="ORF">D9619_003325</name>
</gene>
<dbReference type="CDD" id="cd21176">
    <property type="entry name" value="LPMO_auxiliary-like"/>
    <property type="match status" value="1"/>
</dbReference>
<feature type="transmembrane region" description="Helical" evidence="9">
    <location>
        <begin position="188"/>
        <end position="209"/>
    </location>
</feature>
<evidence type="ECO:0000256" key="7">
    <source>
        <dbReference type="ARBA" id="ARBA00023288"/>
    </source>
</evidence>
<dbReference type="OrthoDB" id="2146436at2759"/>
<dbReference type="PANTHER" id="PTHR34992">
    <property type="entry name" value="HYPHAL ANASTAMOSIS-7 PROTEIN"/>
    <property type="match status" value="1"/>
</dbReference>
<evidence type="ECO:0000256" key="1">
    <source>
        <dbReference type="ARBA" id="ARBA00004609"/>
    </source>
</evidence>
<reference evidence="12 13" key="1">
    <citation type="journal article" date="2020" name="ISME J.">
        <title>Uncovering the hidden diversity of litter-decomposition mechanisms in mushroom-forming fungi.</title>
        <authorList>
            <person name="Floudas D."/>
            <person name="Bentzer J."/>
            <person name="Ahren D."/>
            <person name="Johansson T."/>
            <person name="Persson P."/>
            <person name="Tunlid A."/>
        </authorList>
    </citation>
    <scope>NUCLEOTIDE SEQUENCE [LARGE SCALE GENOMIC DNA]</scope>
    <source>
        <strain evidence="12 13">CBS 101986</strain>
    </source>
</reference>
<evidence type="ECO:0000256" key="6">
    <source>
        <dbReference type="ARBA" id="ARBA00023180"/>
    </source>
</evidence>
<dbReference type="InterPro" id="IPR046530">
    <property type="entry name" value="BIM1-like_dom"/>
</dbReference>